<feature type="domain" description="DUF6273" evidence="2">
    <location>
        <begin position="743"/>
        <end position="900"/>
    </location>
</feature>
<reference evidence="3" key="1">
    <citation type="submission" date="2020-09" db="EMBL/GenBank/DDBJ databases">
        <title>New species isolated from human feces.</title>
        <authorList>
            <person name="Kitahara M."/>
            <person name="Shigeno Y."/>
            <person name="Shime M."/>
            <person name="Matsumoto Y."/>
            <person name="Nakamura S."/>
            <person name="Motooka D."/>
            <person name="Fukuoka S."/>
            <person name="Nishikawa H."/>
            <person name="Benno Y."/>
        </authorList>
    </citation>
    <scope>NUCLEOTIDE SEQUENCE</scope>
    <source>
        <strain evidence="3">MM59</strain>
    </source>
</reference>
<dbReference type="EMBL" id="AP023420">
    <property type="protein sequence ID" value="BCK82966.1"/>
    <property type="molecule type" value="Genomic_DNA"/>
</dbReference>
<dbReference type="Gene3D" id="2.60.40.3630">
    <property type="match status" value="4"/>
</dbReference>
<dbReference type="Proteomes" id="UP000679848">
    <property type="component" value="Chromosome"/>
</dbReference>
<accession>A0A810QB73</accession>
<dbReference type="InterPro" id="IPR046240">
    <property type="entry name" value="DUF6273"/>
</dbReference>
<dbReference type="Pfam" id="PF07523">
    <property type="entry name" value="Big_3"/>
    <property type="match status" value="3"/>
</dbReference>
<dbReference type="Pfam" id="PF19789">
    <property type="entry name" value="DUF6273"/>
    <property type="match status" value="1"/>
</dbReference>
<feature type="domain" description="Ig-like" evidence="1">
    <location>
        <begin position="572"/>
        <end position="638"/>
    </location>
</feature>
<dbReference type="InterPro" id="IPR022038">
    <property type="entry name" value="Ig-like_bact"/>
</dbReference>
<proteinExistence type="predicted"/>
<name>A0A810QB73_9FIRM</name>
<sequence>MFQAPKLTDAGKNLYYRNMAGEGIKFTTIQLGNGTISGPISAMTALVSAVVTIDAAVKNNAEQYADVSGHFSNAELEEGFYWREIGVFAADPDYPNDHSHDILYCYQNAYDTADFIPVASVETVEKNITVPIIVGDASTVSCTLSSSQVLVSEADLEAHDKDANAHNALFEKINKELEKKQDTITAKGILKGDQDAKGNPTVTKATPGVDYQQPTQVLTESNAMALTDTVPFFSGADGQNRKVTLKKLKEALGVQSASINVTTCAGAAVVCTDGETTLNGVGSTKFSLPENTGTWEVTATLNGHTASAVVEVTGAMQYNVDLVITSSVAVTHAPTKTTYNVGETFDPTGLVVTATYADGTTEDVTDGCTFSPTVMAASTTAVTIKYQRAGVTVTTTQAVTVLEMSSISVKTAPNKTAYYIGESFDATGMVIEATMSNGTKKTVTGWTYTPSGALSKTDTAVTISYTENGVTKTCTQAITIRTLSSISVTTAPTKTAYKYGEKFSSAGMVITAKYSDNATRVVSGWTYSPTGALGLANTTITITYAEGGVSKTCTQAITVSNYLSSIAVTHAPTKTSYFTGETFNSAGMVVTATMADGSKKTVTGYTCRPTTMAANTTAVTVSYSEGGVTKTTTTPVTVTSISNTLASNSWATIRAVSDAGKGSNYWSVGDAKGITINGKVGATTISNLAISVFILGFNHNASREGSNRIHFQIGKINGTLVGLVDGNYGSYTSTTGAFTMNTSQTNSGGWNNSHMRKTVLGSNSTSATSPTANTLLAALPADLRAVMKPATKYSDNTGGGSDTASYVTSTTDLLPLLSEFEYHGIRTYANSAEKNYQAQYDYYKAGNSKVHYQHNATGTAAYVWCRSVYSGSSNSFCLVNTDGGANNTGAYYSWALAPCFFV</sequence>
<evidence type="ECO:0000313" key="4">
    <source>
        <dbReference type="Proteomes" id="UP000679848"/>
    </source>
</evidence>
<evidence type="ECO:0000313" key="3">
    <source>
        <dbReference type="EMBL" id="BCK82966.1"/>
    </source>
</evidence>
<protein>
    <submittedName>
        <fullName evidence="3">Uncharacterized protein</fullName>
    </submittedName>
</protein>
<keyword evidence="4" id="KW-1185">Reference proteome</keyword>
<dbReference type="AlphaFoldDB" id="A0A810QB73"/>
<evidence type="ECO:0000259" key="2">
    <source>
        <dbReference type="Pfam" id="PF19789"/>
    </source>
</evidence>
<dbReference type="KEGG" id="pfaa:MM59RIKEN_02850"/>
<gene>
    <name evidence="3" type="ORF">MM59RIKEN_02850</name>
</gene>
<dbReference type="RefSeq" id="WP_213542529.1">
    <property type="nucleotide sequence ID" value="NZ_AP023420.1"/>
</dbReference>
<evidence type="ECO:0000259" key="1">
    <source>
        <dbReference type="Pfam" id="PF07523"/>
    </source>
</evidence>
<feature type="domain" description="Ig-like" evidence="1">
    <location>
        <begin position="413"/>
        <end position="475"/>
    </location>
</feature>
<feature type="domain" description="Ig-like" evidence="1">
    <location>
        <begin position="334"/>
        <end position="401"/>
    </location>
</feature>
<organism evidence="3 4">
    <name type="scientific">Pusillibacter faecalis</name>
    <dbReference type="NCBI Taxonomy" id="2714358"/>
    <lineage>
        <taxon>Bacteria</taxon>
        <taxon>Bacillati</taxon>
        <taxon>Bacillota</taxon>
        <taxon>Clostridia</taxon>
        <taxon>Eubacteriales</taxon>
        <taxon>Oscillospiraceae</taxon>
        <taxon>Pusillibacter</taxon>
    </lineage>
</organism>